<accession>A0ABV6CEY0</accession>
<dbReference type="EMBL" id="JBHLWQ010000031">
    <property type="protein sequence ID" value="MFC0199290.1"/>
    <property type="molecule type" value="Genomic_DNA"/>
</dbReference>
<evidence type="ECO:0000313" key="2">
    <source>
        <dbReference type="Proteomes" id="UP001589795"/>
    </source>
</evidence>
<sequence>MQKTGTSAVQDWLAASEEELLAQGLLYLRPGRGQPASGRLVRALVRDPAKADRIISGFVSRLKKAAAGDALISSEDFSCHPARLARPLIKAFDGHRIGVLIWLRRQDLFAEALVKQWVKWNGSRAQDMPGFLHHHVRPLLDYDRLLRDWADTFPNVDVVPGIYAEEAPGAPRPDSIRALLTAIGRQDLAPTDAASLRANVSPRADLVRHYATLDQAEDVRRTNRELMRRHGARFAGRGDLIPPAQRDRIRAECLASNERLRARWFPRRERLFDDNEPLTPDPGLGAEAVAAFRELLGRG</sequence>
<protein>
    <recommendedName>
        <fullName evidence="3">Sulfotransferase family protein</fullName>
    </recommendedName>
</protein>
<evidence type="ECO:0008006" key="3">
    <source>
        <dbReference type="Google" id="ProtNLM"/>
    </source>
</evidence>
<reference evidence="1 2" key="1">
    <citation type="submission" date="2024-09" db="EMBL/GenBank/DDBJ databases">
        <authorList>
            <person name="Sun Q."/>
            <person name="Mori K."/>
        </authorList>
    </citation>
    <scope>NUCLEOTIDE SEQUENCE [LARGE SCALE GENOMIC DNA]</scope>
    <source>
        <strain evidence="1 2">CCM 7904</strain>
    </source>
</reference>
<comment type="caution">
    <text evidence="1">The sequence shown here is derived from an EMBL/GenBank/DDBJ whole genome shotgun (WGS) entry which is preliminary data.</text>
</comment>
<dbReference type="Proteomes" id="UP001589795">
    <property type="component" value="Unassembled WGS sequence"/>
</dbReference>
<keyword evidence="2" id="KW-1185">Reference proteome</keyword>
<organism evidence="1 2">
    <name type="scientific">Paracoccus rhizosphaerae</name>
    <dbReference type="NCBI Taxonomy" id="1133347"/>
    <lineage>
        <taxon>Bacteria</taxon>
        <taxon>Pseudomonadati</taxon>
        <taxon>Pseudomonadota</taxon>
        <taxon>Alphaproteobacteria</taxon>
        <taxon>Rhodobacterales</taxon>
        <taxon>Paracoccaceae</taxon>
        <taxon>Paracoccus</taxon>
    </lineage>
</organism>
<name>A0ABV6CEY0_9RHOB</name>
<gene>
    <name evidence="1" type="ORF">ACFFIZ_02860</name>
</gene>
<dbReference type="RefSeq" id="WP_265506391.1">
    <property type="nucleotide sequence ID" value="NZ_JAOTBE010000011.1"/>
</dbReference>
<evidence type="ECO:0000313" key="1">
    <source>
        <dbReference type="EMBL" id="MFC0199290.1"/>
    </source>
</evidence>
<proteinExistence type="predicted"/>